<feature type="region of interest" description="Disordered" evidence="2">
    <location>
        <begin position="15"/>
        <end position="46"/>
    </location>
</feature>
<feature type="coiled-coil region" evidence="1">
    <location>
        <begin position="451"/>
        <end position="478"/>
    </location>
</feature>
<dbReference type="FunCoup" id="Q6FRA5">
    <property type="interactions" value="52"/>
</dbReference>
<feature type="region of interest" description="Disordered" evidence="2">
    <location>
        <begin position="259"/>
        <end position="311"/>
    </location>
</feature>
<keyword evidence="1" id="KW-0175">Coiled coil</keyword>
<dbReference type="Proteomes" id="UP000002428">
    <property type="component" value="Chromosome H"/>
</dbReference>
<evidence type="ECO:0000313" key="4">
    <source>
        <dbReference type="EMBL" id="CAG60172.1"/>
    </source>
</evidence>
<keyword evidence="5" id="KW-1185">Reference proteome</keyword>
<reference evidence="4 5" key="1">
    <citation type="journal article" date="2004" name="Nature">
        <title>Genome evolution in yeasts.</title>
        <authorList>
            <consortium name="Genolevures"/>
            <person name="Dujon B."/>
            <person name="Sherman D."/>
            <person name="Fischer G."/>
            <person name="Durrens P."/>
            <person name="Casaregola S."/>
            <person name="Lafontaine I."/>
            <person name="de Montigny J."/>
            <person name="Marck C."/>
            <person name="Neuveglise C."/>
            <person name="Talla E."/>
            <person name="Goffard N."/>
            <person name="Frangeul L."/>
            <person name="Aigle M."/>
            <person name="Anthouard V."/>
            <person name="Babour A."/>
            <person name="Barbe V."/>
            <person name="Barnay S."/>
            <person name="Blanchin S."/>
            <person name="Beckerich J.M."/>
            <person name="Beyne E."/>
            <person name="Bleykasten C."/>
            <person name="Boisrame A."/>
            <person name="Boyer J."/>
            <person name="Cattolico L."/>
            <person name="Confanioleri F."/>
            <person name="de Daruvar A."/>
            <person name="Despons L."/>
            <person name="Fabre E."/>
            <person name="Fairhead C."/>
            <person name="Ferry-Dumazet H."/>
            <person name="Groppi A."/>
            <person name="Hantraye F."/>
            <person name="Hennequin C."/>
            <person name="Jauniaux N."/>
            <person name="Joyet P."/>
            <person name="Kachouri R."/>
            <person name="Kerrest A."/>
            <person name="Koszul R."/>
            <person name="Lemaire M."/>
            <person name="Lesur I."/>
            <person name="Ma L."/>
            <person name="Muller H."/>
            <person name="Nicaud J.M."/>
            <person name="Nikolski M."/>
            <person name="Oztas S."/>
            <person name="Ozier-Kalogeropoulos O."/>
            <person name="Pellenz S."/>
            <person name="Potier S."/>
            <person name="Richard G.F."/>
            <person name="Straub M.L."/>
            <person name="Suleau A."/>
            <person name="Swennene D."/>
            <person name="Tekaia F."/>
            <person name="Wesolowski-Louvel M."/>
            <person name="Westhof E."/>
            <person name="Wirth B."/>
            <person name="Zeniou-Meyer M."/>
            <person name="Zivanovic I."/>
            <person name="Bolotin-Fukuhara M."/>
            <person name="Thierry A."/>
            <person name="Bouchier C."/>
            <person name="Caudron B."/>
            <person name="Scarpelli C."/>
            <person name="Gaillardin C."/>
            <person name="Weissenbach J."/>
            <person name="Wincker P."/>
            <person name="Souciet J.L."/>
        </authorList>
    </citation>
    <scope>NUCLEOTIDE SEQUENCE [LARGE SCALE GENOMIC DNA]</scope>
    <source>
        <strain evidence="5">ATCC 2001 / BCRC 20586 / JCM 3761 / NBRC 0622 / NRRL Y-65 / CBS 138</strain>
    </source>
</reference>
<sequence length="484" mass="53360">MSYFYNFNQGDGFANNTSMGTQDQSAFQNQNQNQVQNQSQGKAHTQFGSGQTYIASSMLNGMSGSSYSGNYEKNVNSPQDASAYANYFQPLQNAFNSSPGFQTVTQNNLATDYSYSHANSNGNNQIASSGSTDTTTTDTTAYNVSTNNDRFPKMTSDLTHMTSQQSRYPNTTSDKGVDDQLFTSRYNSMGTLTSTSTISSIPAKQDNASYLGQVNYNGIPSNRNYTASSTTHSAMLGNSFTSDAVTGYYYPTNRETNKQGLINSTKLPSRYSGSDNGQVYNNATTFDATQSSQPSNCSATVNPKEPKESSGEIDTLKYDIQVKDAQLQSLQRELTRLKSAISVAVDNTKDISSKTADKEEHITTKEIDVPNSLDIIFRKLSSALQKREKELDETKTNLESVLAAMALNPSNSSTKFGRYDPENLAHKTVVRLETLTKENQEMARMLSFGRAKEKHIALELLKKENKDLKTQIIQLKEKLGKDKV</sequence>
<dbReference type="InParanoid" id="Q6FRA5"/>
<evidence type="ECO:0000313" key="5">
    <source>
        <dbReference type="Proteomes" id="UP000002428"/>
    </source>
</evidence>
<evidence type="ECO:0000313" key="3">
    <source>
        <dbReference type="CGD" id="CAL0132012"/>
    </source>
</evidence>
<feature type="region of interest" description="Disordered" evidence="2">
    <location>
        <begin position="121"/>
        <end position="154"/>
    </location>
</feature>
<organism evidence="4 5">
    <name type="scientific">Candida glabrata (strain ATCC 2001 / BCRC 20586 / JCM 3761 / NBRC 0622 / NRRL Y-65 / CBS 138)</name>
    <name type="common">Yeast</name>
    <name type="synonym">Nakaseomyces glabratus</name>
    <dbReference type="NCBI Taxonomy" id="284593"/>
    <lineage>
        <taxon>Eukaryota</taxon>
        <taxon>Fungi</taxon>
        <taxon>Dikarya</taxon>
        <taxon>Ascomycota</taxon>
        <taxon>Saccharomycotina</taxon>
        <taxon>Saccharomycetes</taxon>
        <taxon>Saccharomycetales</taxon>
        <taxon>Saccharomycetaceae</taxon>
        <taxon>Nakaseomyces</taxon>
    </lineage>
</organism>
<name>Q6FRA5_CANGA</name>
<dbReference type="EMBL" id="CR380954">
    <property type="protein sequence ID" value="CAG60172.1"/>
    <property type="molecule type" value="Genomic_DNA"/>
</dbReference>
<feature type="coiled-coil region" evidence="1">
    <location>
        <begin position="377"/>
        <end position="404"/>
    </location>
</feature>
<dbReference type="HOGENOM" id="CLU_563824_0_0_1"/>
<feature type="compositionally biased region" description="Polar residues" evidence="2">
    <location>
        <begin position="121"/>
        <end position="131"/>
    </location>
</feature>
<gene>
    <name evidence="3 4" type="ordered locus">CAGL0H10164g</name>
</gene>
<accession>Q6FRA5</accession>
<feature type="compositionally biased region" description="Low complexity" evidence="2">
    <location>
        <begin position="22"/>
        <end position="40"/>
    </location>
</feature>
<evidence type="ECO:0000256" key="2">
    <source>
        <dbReference type="SAM" id="MobiDB-lite"/>
    </source>
</evidence>
<feature type="compositionally biased region" description="Polar residues" evidence="2">
    <location>
        <begin position="259"/>
        <end position="301"/>
    </location>
</feature>
<dbReference type="VEuPathDB" id="FungiDB:CAGL0H10164g"/>
<protein>
    <recommendedName>
        <fullName evidence="6">Protein MUM2</fullName>
    </recommendedName>
</protein>
<evidence type="ECO:0000256" key="1">
    <source>
        <dbReference type="SAM" id="Coils"/>
    </source>
</evidence>
<feature type="coiled-coil region" evidence="1">
    <location>
        <begin position="313"/>
        <end position="347"/>
    </location>
</feature>
<dbReference type="STRING" id="284593.Q6FRA5"/>
<dbReference type="CGD" id="CAL0132012">
    <property type="gene designation" value="CAGL0H10164g"/>
</dbReference>
<dbReference type="eggNOG" id="ENOG502S20W">
    <property type="taxonomic scope" value="Eukaryota"/>
</dbReference>
<evidence type="ECO:0008006" key="6">
    <source>
        <dbReference type="Google" id="ProtNLM"/>
    </source>
</evidence>
<dbReference type="KEGG" id="cgr:2888722"/>
<proteinExistence type="predicted"/>
<dbReference type="AlphaFoldDB" id="Q6FRA5"/>